<keyword evidence="3 6" id="KW-0413">Isomerase</keyword>
<dbReference type="AlphaFoldDB" id="A0A7W7AIG6"/>
<dbReference type="EC" id="5.2.1.8" evidence="1"/>
<dbReference type="InterPro" id="IPR029000">
    <property type="entry name" value="Cyclophilin-like_dom_sf"/>
</dbReference>
<dbReference type="GO" id="GO:0003755">
    <property type="term" value="F:peptidyl-prolyl cis-trans isomerase activity"/>
    <property type="evidence" value="ECO:0007669"/>
    <property type="project" value="UniProtKB-KW"/>
</dbReference>
<dbReference type="SUPFAM" id="SSF50891">
    <property type="entry name" value="Cyclophilin-like"/>
    <property type="match status" value="1"/>
</dbReference>
<evidence type="ECO:0000256" key="4">
    <source>
        <dbReference type="SAM" id="SignalP"/>
    </source>
</evidence>
<feature type="signal peptide" evidence="4">
    <location>
        <begin position="1"/>
        <end position="20"/>
    </location>
</feature>
<keyword evidence="7" id="KW-1185">Reference proteome</keyword>
<dbReference type="PROSITE" id="PS50072">
    <property type="entry name" value="CSA_PPIASE_2"/>
    <property type="match status" value="1"/>
</dbReference>
<dbReference type="PANTHER" id="PTHR45625:SF4">
    <property type="entry name" value="PEPTIDYLPROLYL ISOMERASE DOMAIN AND WD REPEAT-CONTAINING PROTEIN 1"/>
    <property type="match status" value="1"/>
</dbReference>
<protein>
    <recommendedName>
        <fullName evidence="1">peptidylprolyl isomerase</fullName>
        <ecNumber evidence="1">5.2.1.8</ecNumber>
    </recommendedName>
</protein>
<dbReference type="Pfam" id="PF00160">
    <property type="entry name" value="Pro_isomerase"/>
    <property type="match status" value="1"/>
</dbReference>
<keyword evidence="2" id="KW-0697">Rotamase</keyword>
<sequence>MLKSLYPVAIACLIATSAGGARPADPTGPRPGIVRVRLETSAGPILLALDARRAPKTVENFMAYVDDGRFDGTSFYRAARSKADPKTGFIQAGIRQDARRILPPFPLETTKMTGIRHLDATVSMARAASPASAGGNFVITIGPAPQMDWRPDFPGYAAFGHAVAGMDVARRILALPSGGGFDAFKGQMILKPVTLIRAVRLDGKPKPTGQPKVWLLMQGRR</sequence>
<organism evidence="6 7">
    <name type="scientific">Sphingomonas abaci</name>
    <dbReference type="NCBI Taxonomy" id="237611"/>
    <lineage>
        <taxon>Bacteria</taxon>
        <taxon>Pseudomonadati</taxon>
        <taxon>Pseudomonadota</taxon>
        <taxon>Alphaproteobacteria</taxon>
        <taxon>Sphingomonadales</taxon>
        <taxon>Sphingomonadaceae</taxon>
        <taxon>Sphingomonas</taxon>
    </lineage>
</organism>
<dbReference type="Gene3D" id="2.40.100.10">
    <property type="entry name" value="Cyclophilin-like"/>
    <property type="match status" value="1"/>
</dbReference>
<evidence type="ECO:0000313" key="7">
    <source>
        <dbReference type="Proteomes" id="UP000574769"/>
    </source>
</evidence>
<evidence type="ECO:0000256" key="2">
    <source>
        <dbReference type="ARBA" id="ARBA00023110"/>
    </source>
</evidence>
<reference evidence="6 7" key="1">
    <citation type="submission" date="2020-08" db="EMBL/GenBank/DDBJ databases">
        <title>Genomic Encyclopedia of Type Strains, Phase IV (KMG-IV): sequencing the most valuable type-strain genomes for metagenomic binning, comparative biology and taxonomic classification.</title>
        <authorList>
            <person name="Goeker M."/>
        </authorList>
    </citation>
    <scope>NUCLEOTIDE SEQUENCE [LARGE SCALE GENOMIC DNA]</scope>
    <source>
        <strain evidence="6 7">DSM 15867</strain>
    </source>
</reference>
<comment type="caution">
    <text evidence="6">The sequence shown here is derived from an EMBL/GenBank/DDBJ whole genome shotgun (WGS) entry which is preliminary data.</text>
</comment>
<evidence type="ECO:0000256" key="3">
    <source>
        <dbReference type="ARBA" id="ARBA00023235"/>
    </source>
</evidence>
<dbReference type="InterPro" id="IPR044666">
    <property type="entry name" value="Cyclophilin_A-like"/>
</dbReference>
<dbReference type="EMBL" id="JACHNY010000003">
    <property type="protein sequence ID" value="MBB4617661.1"/>
    <property type="molecule type" value="Genomic_DNA"/>
</dbReference>
<proteinExistence type="predicted"/>
<evidence type="ECO:0000313" key="6">
    <source>
        <dbReference type="EMBL" id="MBB4617661.1"/>
    </source>
</evidence>
<feature type="chain" id="PRO_5031009794" description="peptidylprolyl isomerase" evidence="4">
    <location>
        <begin position="21"/>
        <end position="221"/>
    </location>
</feature>
<evidence type="ECO:0000259" key="5">
    <source>
        <dbReference type="PROSITE" id="PS50072"/>
    </source>
</evidence>
<gene>
    <name evidence="6" type="ORF">GGQ96_001789</name>
</gene>
<dbReference type="PANTHER" id="PTHR45625">
    <property type="entry name" value="PEPTIDYL-PROLYL CIS-TRANS ISOMERASE-RELATED"/>
    <property type="match status" value="1"/>
</dbReference>
<feature type="domain" description="PPIase cyclophilin-type" evidence="5">
    <location>
        <begin position="39"/>
        <end position="200"/>
    </location>
</feature>
<dbReference type="RefSeq" id="WP_184113713.1">
    <property type="nucleotide sequence ID" value="NZ_JACHNY010000003.1"/>
</dbReference>
<evidence type="ECO:0000256" key="1">
    <source>
        <dbReference type="ARBA" id="ARBA00013194"/>
    </source>
</evidence>
<accession>A0A7W7AIG6</accession>
<name>A0A7W7AIG6_9SPHN</name>
<dbReference type="InterPro" id="IPR002130">
    <property type="entry name" value="Cyclophilin-type_PPIase_dom"/>
</dbReference>
<dbReference type="Proteomes" id="UP000574769">
    <property type="component" value="Unassembled WGS sequence"/>
</dbReference>
<keyword evidence="4" id="KW-0732">Signal</keyword>